<gene>
    <name evidence="2" type="ORF">KI387_021251</name>
</gene>
<comment type="caution">
    <text evidence="2">The sequence shown here is derived from an EMBL/GenBank/DDBJ whole genome shotgun (WGS) entry which is preliminary data.</text>
</comment>
<feature type="compositionally biased region" description="Basic and acidic residues" evidence="1">
    <location>
        <begin position="275"/>
        <end position="285"/>
    </location>
</feature>
<keyword evidence="3" id="KW-1185">Reference proteome</keyword>
<evidence type="ECO:0000256" key="1">
    <source>
        <dbReference type="SAM" id="MobiDB-lite"/>
    </source>
</evidence>
<dbReference type="Proteomes" id="UP000824469">
    <property type="component" value="Unassembled WGS sequence"/>
</dbReference>
<evidence type="ECO:0000313" key="2">
    <source>
        <dbReference type="EMBL" id="KAH9319482.1"/>
    </source>
</evidence>
<organism evidence="2 3">
    <name type="scientific">Taxus chinensis</name>
    <name type="common">Chinese yew</name>
    <name type="synonym">Taxus wallichiana var. chinensis</name>
    <dbReference type="NCBI Taxonomy" id="29808"/>
    <lineage>
        <taxon>Eukaryota</taxon>
        <taxon>Viridiplantae</taxon>
        <taxon>Streptophyta</taxon>
        <taxon>Embryophyta</taxon>
        <taxon>Tracheophyta</taxon>
        <taxon>Spermatophyta</taxon>
        <taxon>Pinopsida</taxon>
        <taxon>Pinidae</taxon>
        <taxon>Conifers II</taxon>
        <taxon>Cupressales</taxon>
        <taxon>Taxaceae</taxon>
        <taxon>Taxus</taxon>
    </lineage>
</organism>
<dbReference type="SUPFAM" id="SSF52047">
    <property type="entry name" value="RNI-like"/>
    <property type="match status" value="1"/>
</dbReference>
<protein>
    <recommendedName>
        <fullName evidence="4">FBD domain-containing protein</fullName>
    </recommendedName>
</protein>
<name>A0AA38GA40_TAXCH</name>
<sequence>MNSCGILQDLTASDVGLFEGVSAVKSLKLLSLTTSPEFADLPFLTLLGSFPDLEELKLTATFIQDMAVGKILAPRMELAAEKVLSHLTFPNLKQLYVEMSPEMGQQEVDLLHFLLSNAPFLKLIRVIIPYCLKNIHNQMFTGQVLDLDRASLGAEIRILYNNKMCDAICMETPVNYSDKCISFYYKDRETPELDFYKGKLCDGYAYLSGFQKQCPHTLSQVLPDSPCWQSSAYSRGFGSTFELVADVALAVDNMLKASLTNPQLLRKVPDEDEEKEKTIDGREPMPDPMDPSVGDG</sequence>
<feature type="non-terminal residue" evidence="2">
    <location>
        <position position="296"/>
    </location>
</feature>
<evidence type="ECO:0000313" key="3">
    <source>
        <dbReference type="Proteomes" id="UP000824469"/>
    </source>
</evidence>
<feature type="region of interest" description="Disordered" evidence="1">
    <location>
        <begin position="265"/>
        <end position="296"/>
    </location>
</feature>
<accession>A0AA38GA40</accession>
<reference evidence="2 3" key="1">
    <citation type="journal article" date="2021" name="Nat. Plants">
        <title>The Taxus genome provides insights into paclitaxel biosynthesis.</title>
        <authorList>
            <person name="Xiong X."/>
            <person name="Gou J."/>
            <person name="Liao Q."/>
            <person name="Li Y."/>
            <person name="Zhou Q."/>
            <person name="Bi G."/>
            <person name="Li C."/>
            <person name="Du R."/>
            <person name="Wang X."/>
            <person name="Sun T."/>
            <person name="Guo L."/>
            <person name="Liang H."/>
            <person name="Lu P."/>
            <person name="Wu Y."/>
            <person name="Zhang Z."/>
            <person name="Ro D.K."/>
            <person name="Shang Y."/>
            <person name="Huang S."/>
            <person name="Yan J."/>
        </authorList>
    </citation>
    <scope>NUCLEOTIDE SEQUENCE [LARGE SCALE GENOMIC DNA]</scope>
    <source>
        <strain evidence="2">Ta-2019</strain>
    </source>
</reference>
<evidence type="ECO:0008006" key="4">
    <source>
        <dbReference type="Google" id="ProtNLM"/>
    </source>
</evidence>
<dbReference type="EMBL" id="JAHRHJ020000004">
    <property type="protein sequence ID" value="KAH9319482.1"/>
    <property type="molecule type" value="Genomic_DNA"/>
</dbReference>
<proteinExistence type="predicted"/>
<dbReference type="AlphaFoldDB" id="A0AA38GA40"/>